<keyword evidence="2" id="KW-0539">Nucleus</keyword>
<dbReference type="Pfam" id="PF04082">
    <property type="entry name" value="Fungal_trans"/>
    <property type="match status" value="1"/>
</dbReference>
<dbReference type="SUPFAM" id="SSF57701">
    <property type="entry name" value="Zn2/Cys6 DNA-binding domain"/>
    <property type="match status" value="1"/>
</dbReference>
<reference evidence="5" key="1">
    <citation type="journal article" date="2020" name="Stud. Mycol.">
        <title>101 Dothideomycetes genomes: a test case for predicting lifestyles and emergence of pathogens.</title>
        <authorList>
            <person name="Haridas S."/>
            <person name="Albert R."/>
            <person name="Binder M."/>
            <person name="Bloem J."/>
            <person name="Labutti K."/>
            <person name="Salamov A."/>
            <person name="Andreopoulos B."/>
            <person name="Baker S."/>
            <person name="Barry K."/>
            <person name="Bills G."/>
            <person name="Bluhm B."/>
            <person name="Cannon C."/>
            <person name="Castanera R."/>
            <person name="Culley D."/>
            <person name="Daum C."/>
            <person name="Ezra D."/>
            <person name="Gonzalez J."/>
            <person name="Henrissat B."/>
            <person name="Kuo A."/>
            <person name="Liang C."/>
            <person name="Lipzen A."/>
            <person name="Lutzoni F."/>
            <person name="Magnuson J."/>
            <person name="Mondo S."/>
            <person name="Nolan M."/>
            <person name="Ohm R."/>
            <person name="Pangilinan J."/>
            <person name="Park H.-J."/>
            <person name="Ramirez L."/>
            <person name="Alfaro M."/>
            <person name="Sun H."/>
            <person name="Tritt A."/>
            <person name="Yoshinaga Y."/>
            <person name="Zwiers L.-H."/>
            <person name="Turgeon B."/>
            <person name="Goodwin S."/>
            <person name="Spatafora J."/>
            <person name="Crous P."/>
            <person name="Grigoriev I."/>
        </authorList>
    </citation>
    <scope>NUCLEOTIDE SEQUENCE</scope>
    <source>
        <strain evidence="5">CBS 121739</strain>
    </source>
</reference>
<dbReference type="Proteomes" id="UP000799437">
    <property type="component" value="Unassembled WGS sequence"/>
</dbReference>
<keyword evidence="1" id="KW-0479">Metal-binding</keyword>
<dbReference type="GO" id="GO:0006351">
    <property type="term" value="P:DNA-templated transcription"/>
    <property type="evidence" value="ECO:0007669"/>
    <property type="project" value="InterPro"/>
</dbReference>
<dbReference type="Gene3D" id="4.10.240.10">
    <property type="entry name" value="Zn(2)-C6 fungal-type DNA-binding domain"/>
    <property type="match status" value="1"/>
</dbReference>
<dbReference type="CDD" id="cd12148">
    <property type="entry name" value="fungal_TF_MHR"/>
    <property type="match status" value="1"/>
</dbReference>
<dbReference type="RefSeq" id="XP_033602392.1">
    <property type="nucleotide sequence ID" value="XM_033745387.1"/>
</dbReference>
<dbReference type="PROSITE" id="PS50048">
    <property type="entry name" value="ZN2_CY6_FUNGAL_2"/>
    <property type="match status" value="1"/>
</dbReference>
<gene>
    <name evidence="5" type="ORF">EJ05DRAFT_484823</name>
</gene>
<feature type="compositionally biased region" description="Low complexity" evidence="3">
    <location>
        <begin position="9"/>
        <end position="20"/>
    </location>
</feature>
<evidence type="ECO:0000256" key="3">
    <source>
        <dbReference type="SAM" id="MobiDB-lite"/>
    </source>
</evidence>
<dbReference type="OrthoDB" id="1747771at2759"/>
<evidence type="ECO:0000256" key="2">
    <source>
        <dbReference type="ARBA" id="ARBA00023242"/>
    </source>
</evidence>
<sequence>MDMDTNGASPSQSQPPLSLQETPRADVDDILRRKRKAREYKACYPCRQRKVKCDQNVPCKTCIVREHPELCTYHPPTETHPPAKRAQIHPPSSGVELPNGIIDYAAGTVTLSREDWDRICAKLITMENSMSELRGSIKNLGDRTPPSQSQAIQHPAQQAMMTGENGSSNGDLELSHIRTQGIHTTNSLTGETVHVGGGSVPALIMALGRGDLEVPGVQELLGKKSILPLFGLDNESATYPFVDLWGLPHGSIMKATEISGAIPNDQDCLSLFRYHRETAHIIYPALVEIDKFEADLMLFLINRANTQQGDVNDGITEQSIYGKNLHWIGLFFAALASGCQCSSMPRKERDLTSQVYVCCSFECLRFTNFLSQPTMETIQTLLILGNVISNNMNAGVAWSLMGLTVRLSQSIGLHRRCPDTTPAEVMKVRCRLWWMTLWQDTHLSISYDRLAASAMTDGYPFPSDDISSPGHRSYAESMYRLVKCGLSILEDRSKPQDSDRALQRITDHRNELQSVVLQAADFLRDSRRCRSMRDQLEHWALYLYMSYVTSELCRPALNPSNARLDLSKTLRKTCVDALTNTVEAFLGLQNMTAFASRSWVAVHRALSSSLLLTVIGETQRNERAKALISNLVTILGEIISKVDPVEMSAPITRSIAALRRLVNLPEGPIVPVPESSNTGSPVMVHNLENIQNLLNFDDPTYGSDNSLAGLDADQSPYALVDSIIWGGNGKQAGHPPV</sequence>
<evidence type="ECO:0000256" key="1">
    <source>
        <dbReference type="ARBA" id="ARBA00022723"/>
    </source>
</evidence>
<proteinExistence type="predicted"/>
<evidence type="ECO:0000313" key="6">
    <source>
        <dbReference type="Proteomes" id="UP000799437"/>
    </source>
</evidence>
<keyword evidence="6" id="KW-1185">Reference proteome</keyword>
<organism evidence="5 6">
    <name type="scientific">Pseudovirgaria hyperparasitica</name>
    <dbReference type="NCBI Taxonomy" id="470096"/>
    <lineage>
        <taxon>Eukaryota</taxon>
        <taxon>Fungi</taxon>
        <taxon>Dikarya</taxon>
        <taxon>Ascomycota</taxon>
        <taxon>Pezizomycotina</taxon>
        <taxon>Dothideomycetes</taxon>
        <taxon>Dothideomycetes incertae sedis</taxon>
        <taxon>Acrospermales</taxon>
        <taxon>Acrospermaceae</taxon>
        <taxon>Pseudovirgaria</taxon>
    </lineage>
</organism>
<accession>A0A6A6WFP0</accession>
<dbReference type="InterPro" id="IPR004507">
    <property type="entry name" value="UbiX-like"/>
</dbReference>
<dbReference type="SMART" id="SM00906">
    <property type="entry name" value="Fungal_trans"/>
    <property type="match status" value="1"/>
</dbReference>
<dbReference type="PANTHER" id="PTHR43374:SF1">
    <property type="entry name" value="FLAVIN PRENYLTRANSFERASE PAD1, MITOCHONDRIAL"/>
    <property type="match status" value="1"/>
</dbReference>
<dbReference type="InterPro" id="IPR036864">
    <property type="entry name" value="Zn2-C6_fun-type_DNA-bd_sf"/>
</dbReference>
<evidence type="ECO:0000259" key="4">
    <source>
        <dbReference type="PROSITE" id="PS50048"/>
    </source>
</evidence>
<dbReference type="PANTHER" id="PTHR43374">
    <property type="entry name" value="FLAVIN PRENYLTRANSFERASE"/>
    <property type="match status" value="1"/>
</dbReference>
<dbReference type="GO" id="GO:0008270">
    <property type="term" value="F:zinc ion binding"/>
    <property type="evidence" value="ECO:0007669"/>
    <property type="project" value="InterPro"/>
</dbReference>
<dbReference type="GO" id="GO:0003677">
    <property type="term" value="F:DNA binding"/>
    <property type="evidence" value="ECO:0007669"/>
    <property type="project" value="InterPro"/>
</dbReference>
<dbReference type="CDD" id="cd00067">
    <property type="entry name" value="GAL4"/>
    <property type="match status" value="1"/>
</dbReference>
<dbReference type="InterPro" id="IPR001138">
    <property type="entry name" value="Zn2Cys6_DnaBD"/>
</dbReference>
<dbReference type="Pfam" id="PF00172">
    <property type="entry name" value="Zn_clus"/>
    <property type="match status" value="1"/>
</dbReference>
<dbReference type="GO" id="GO:0000981">
    <property type="term" value="F:DNA-binding transcription factor activity, RNA polymerase II-specific"/>
    <property type="evidence" value="ECO:0007669"/>
    <property type="project" value="InterPro"/>
</dbReference>
<evidence type="ECO:0000313" key="5">
    <source>
        <dbReference type="EMBL" id="KAF2759941.1"/>
    </source>
</evidence>
<feature type="domain" description="Zn(2)-C6 fungal-type" evidence="4">
    <location>
        <begin position="42"/>
        <end position="73"/>
    </location>
</feature>
<dbReference type="PROSITE" id="PS00463">
    <property type="entry name" value="ZN2_CY6_FUNGAL_1"/>
    <property type="match status" value="1"/>
</dbReference>
<feature type="region of interest" description="Disordered" evidence="3">
    <location>
        <begin position="1"/>
        <end position="27"/>
    </location>
</feature>
<dbReference type="InterPro" id="IPR007219">
    <property type="entry name" value="XnlR_reg_dom"/>
</dbReference>
<dbReference type="SMART" id="SM00066">
    <property type="entry name" value="GAL4"/>
    <property type="match status" value="1"/>
</dbReference>
<name>A0A6A6WFP0_9PEZI</name>
<protein>
    <recommendedName>
        <fullName evidence="4">Zn(2)-C6 fungal-type domain-containing protein</fullName>
    </recommendedName>
</protein>
<dbReference type="EMBL" id="ML996569">
    <property type="protein sequence ID" value="KAF2759941.1"/>
    <property type="molecule type" value="Genomic_DNA"/>
</dbReference>
<dbReference type="AlphaFoldDB" id="A0A6A6WFP0"/>
<dbReference type="GeneID" id="54486441"/>
<dbReference type="GO" id="GO:0016831">
    <property type="term" value="F:carboxy-lyase activity"/>
    <property type="evidence" value="ECO:0007669"/>
    <property type="project" value="TreeGrafter"/>
</dbReference>